<organism evidence="5 6">
    <name type="scientific">Candidatus Korarchaeum cryptofilum</name>
    <dbReference type="NCBI Taxonomy" id="498846"/>
    <lineage>
        <taxon>Archaea</taxon>
        <taxon>Thermoproteota</taxon>
        <taxon>Candidatus Korarchaeia</taxon>
        <taxon>Candidatus Korarchaeales</taxon>
        <taxon>Candidatus Korarchaeaceae</taxon>
        <taxon>Candidatus Korarchaeum</taxon>
    </lineage>
</organism>
<dbReference type="EMBL" id="RCOR01000030">
    <property type="protein sequence ID" value="RSN68440.1"/>
    <property type="molecule type" value="Genomic_DNA"/>
</dbReference>
<dbReference type="GO" id="GO:0003729">
    <property type="term" value="F:mRNA binding"/>
    <property type="evidence" value="ECO:0007669"/>
    <property type="project" value="TreeGrafter"/>
</dbReference>
<dbReference type="InterPro" id="IPR005100">
    <property type="entry name" value="NGN-domain"/>
</dbReference>
<gene>
    <name evidence="2" type="primary">spt5</name>
    <name evidence="5" type="ORF">D9Q81_06195</name>
</gene>
<evidence type="ECO:0000259" key="4">
    <source>
        <dbReference type="Pfam" id="PF03439"/>
    </source>
</evidence>
<comment type="caution">
    <text evidence="5">The sequence shown here is derived from an EMBL/GenBank/DDBJ whole genome shotgun (WGS) entry which is preliminary data.</text>
</comment>
<sequence length="159" mass="17774">MEQRQSLFFPVRVISGKEINIMRLLVSRVSSTGAKVRSIIFVPKFKNYLFVEAEREYEVRKLIAGLSKLRLASSSPVPPQEIEDILSSETAGMEIEPGDIVKIIKGNFKGYRAVVIATPEGKSKMLTLKLLDIDRDWEVKMPVINVKLLERGKGGGEVA</sequence>
<evidence type="ECO:0000256" key="3">
    <source>
        <dbReference type="NCBIfam" id="TIGR00405"/>
    </source>
</evidence>
<name>A0A429G3P7_9CREN</name>
<keyword evidence="5" id="KW-0648">Protein biosynthesis</keyword>
<dbReference type="InterPro" id="IPR005825">
    <property type="entry name" value="Ribosomal_uL24_CS"/>
</dbReference>
<keyword evidence="5" id="KW-0251">Elongation factor</keyword>
<protein>
    <recommendedName>
        <fullName evidence="2 3">Transcription elongation factor Spt5</fullName>
    </recommendedName>
</protein>
<dbReference type="GO" id="GO:0032784">
    <property type="term" value="P:regulation of DNA-templated transcription elongation"/>
    <property type="evidence" value="ECO:0007669"/>
    <property type="project" value="InterPro"/>
</dbReference>
<dbReference type="PANTHER" id="PTHR11125">
    <property type="entry name" value="SUPPRESSOR OF TY 5"/>
    <property type="match status" value="1"/>
</dbReference>
<accession>A0A429G3P7</accession>
<dbReference type="HAMAP" id="MF_00950">
    <property type="entry name" value="Spt5_arch"/>
    <property type="match status" value="1"/>
</dbReference>
<dbReference type="PANTHER" id="PTHR11125:SF7">
    <property type="entry name" value="TRANSCRIPTION ELONGATION FACTOR SPT5"/>
    <property type="match status" value="1"/>
</dbReference>
<dbReference type="InterPro" id="IPR039659">
    <property type="entry name" value="SPT5"/>
</dbReference>
<dbReference type="GO" id="GO:0003746">
    <property type="term" value="F:translation elongation factor activity"/>
    <property type="evidence" value="ECO:0007669"/>
    <property type="project" value="UniProtKB-KW"/>
</dbReference>
<comment type="function">
    <text evidence="2">Stimulates transcription elongation.</text>
</comment>
<evidence type="ECO:0000313" key="5">
    <source>
        <dbReference type="EMBL" id="RSN68440.1"/>
    </source>
</evidence>
<comment type="subunit">
    <text evidence="2">Heterodimer composed of Spt4 and Spt5. Interacts with RNA polymerase (RNAP).</text>
</comment>
<proteinExistence type="inferred from homology"/>
<dbReference type="Gene3D" id="2.30.30.30">
    <property type="match status" value="1"/>
</dbReference>
<reference evidence="5 6" key="1">
    <citation type="submission" date="2018-10" db="EMBL/GenBank/DDBJ databases">
        <title>Co-occurring genomic capacity for anaerobic methane metabolism and dissimilatory sulfite reduction discovered in the Korarchaeota.</title>
        <authorList>
            <person name="Mckay L.J."/>
            <person name="Dlakic M."/>
            <person name="Fields M.W."/>
            <person name="Delmont T.O."/>
            <person name="Eren A.M."/>
            <person name="Jay Z.J."/>
            <person name="Klingelsmith K.B."/>
            <person name="Rusch D.B."/>
            <person name="Inskeep W.P."/>
        </authorList>
    </citation>
    <scope>NUCLEOTIDE SEQUENCE [LARGE SCALE GENOMIC DNA]</scope>
    <source>
        <strain evidence="5 6">WS</strain>
    </source>
</reference>
<dbReference type="InterPro" id="IPR011590">
    <property type="entry name" value="Spt5_arc"/>
</dbReference>
<dbReference type="Gene3D" id="3.30.70.940">
    <property type="entry name" value="NusG, N-terminal domain"/>
    <property type="match status" value="1"/>
</dbReference>
<comment type="similarity">
    <text evidence="2">Belongs to the archaeal Spt5 family.</text>
</comment>
<dbReference type="InterPro" id="IPR036735">
    <property type="entry name" value="NGN_dom_sf"/>
</dbReference>
<evidence type="ECO:0000256" key="2">
    <source>
        <dbReference type="HAMAP-Rule" id="MF_00950"/>
    </source>
</evidence>
<dbReference type="GO" id="GO:0006368">
    <property type="term" value="P:transcription elongation by RNA polymerase II"/>
    <property type="evidence" value="ECO:0007669"/>
    <property type="project" value="TreeGrafter"/>
</dbReference>
<dbReference type="GeneID" id="6094621"/>
<evidence type="ECO:0000256" key="1">
    <source>
        <dbReference type="ARBA" id="ARBA00023015"/>
    </source>
</evidence>
<dbReference type="AlphaFoldDB" id="A0A429G3P7"/>
<dbReference type="RefSeq" id="WP_012309987.1">
    <property type="nucleotide sequence ID" value="NZ_RCOR01000030.1"/>
</dbReference>
<dbReference type="InterPro" id="IPR008991">
    <property type="entry name" value="Translation_prot_SH3-like_sf"/>
</dbReference>
<dbReference type="GO" id="GO:0005840">
    <property type="term" value="C:ribosome"/>
    <property type="evidence" value="ECO:0007669"/>
    <property type="project" value="InterPro"/>
</dbReference>
<dbReference type="GO" id="GO:0006357">
    <property type="term" value="P:regulation of transcription by RNA polymerase II"/>
    <property type="evidence" value="ECO:0007669"/>
    <property type="project" value="InterPro"/>
</dbReference>
<feature type="domain" description="NGN" evidence="4">
    <location>
        <begin position="8"/>
        <end position="86"/>
    </location>
</feature>
<dbReference type="InterPro" id="IPR014722">
    <property type="entry name" value="Rib_uL2_dom2"/>
</dbReference>
<keyword evidence="2" id="KW-0804">Transcription</keyword>
<dbReference type="GO" id="GO:0003735">
    <property type="term" value="F:structural constituent of ribosome"/>
    <property type="evidence" value="ECO:0007669"/>
    <property type="project" value="InterPro"/>
</dbReference>
<dbReference type="SUPFAM" id="SSF50104">
    <property type="entry name" value="Translation proteins SH3-like domain"/>
    <property type="match status" value="1"/>
</dbReference>
<dbReference type="Proteomes" id="UP000278149">
    <property type="component" value="Unassembled WGS sequence"/>
</dbReference>
<dbReference type="Pfam" id="PF03439">
    <property type="entry name" value="Spt5-NGN"/>
    <property type="match status" value="1"/>
</dbReference>
<keyword evidence="1 2" id="KW-0805">Transcription regulation</keyword>
<dbReference type="PROSITE" id="PS01108">
    <property type="entry name" value="RIBOSOMAL_L24"/>
    <property type="match status" value="1"/>
</dbReference>
<dbReference type="NCBIfam" id="TIGR00405">
    <property type="entry name" value="KOW_elon_Spt5"/>
    <property type="match status" value="1"/>
</dbReference>
<evidence type="ECO:0000313" key="6">
    <source>
        <dbReference type="Proteomes" id="UP000278149"/>
    </source>
</evidence>